<organism evidence="1">
    <name type="scientific">Mesocestoides corti</name>
    <name type="common">Flatworm</name>
    <dbReference type="NCBI Taxonomy" id="53468"/>
    <lineage>
        <taxon>Eukaryota</taxon>
        <taxon>Metazoa</taxon>
        <taxon>Spiralia</taxon>
        <taxon>Lophotrochozoa</taxon>
        <taxon>Platyhelminthes</taxon>
        <taxon>Cestoda</taxon>
        <taxon>Eucestoda</taxon>
        <taxon>Cyclophyllidea</taxon>
        <taxon>Mesocestoididae</taxon>
        <taxon>Mesocestoides</taxon>
    </lineage>
</organism>
<evidence type="ECO:0000313" key="1">
    <source>
        <dbReference type="WBParaSite" id="MCU_013421-RA"/>
    </source>
</evidence>
<name>A0A5K3FZK1_MESCO</name>
<reference evidence="1" key="1">
    <citation type="submission" date="2019-11" db="UniProtKB">
        <authorList>
            <consortium name="WormBaseParasite"/>
        </authorList>
    </citation>
    <scope>IDENTIFICATION</scope>
</reference>
<accession>A0A5K3FZK1</accession>
<dbReference type="WBParaSite" id="MCU_013421-RA">
    <property type="protein sequence ID" value="MCU_013421-RA"/>
    <property type="gene ID" value="MCU_013421"/>
</dbReference>
<protein>
    <submittedName>
        <fullName evidence="1">BPTI/Kunitz inhibitor domain-containing protein</fullName>
    </submittedName>
</protein>
<proteinExistence type="predicted"/>
<sequence>MRCQGSYPDPFVSPEFQGCGIVLTFHSKENQTIIRNLNKTYMEGKQMYDYTTNTCNWSCSYFKTVGDDLSPCSFFKTAKNKMVQGCSFRIKYVKQKLLKVFICKCIKDLRR</sequence>
<dbReference type="AlphaFoldDB" id="A0A5K3FZK1"/>